<protein>
    <submittedName>
        <fullName evidence="2">Uncharacterized protein</fullName>
    </submittedName>
</protein>
<evidence type="ECO:0000313" key="2">
    <source>
        <dbReference type="EMBL" id="VDK54421.1"/>
    </source>
</evidence>
<dbReference type="Proteomes" id="UP000281553">
    <property type="component" value="Unassembled WGS sequence"/>
</dbReference>
<evidence type="ECO:0000256" key="1">
    <source>
        <dbReference type="SAM" id="MobiDB-lite"/>
    </source>
</evidence>
<sequence length="91" mass="9854">MTYIGSIRNAWTGGRHSGGQRKPTLTPTDAQVTGFRGHAEMARSAHDLLYIWLVVLSEHVDENLGGTAKWSVKSALYGGHVPIPVPDRTGT</sequence>
<reference evidence="2 3" key="1">
    <citation type="submission" date="2018-11" db="EMBL/GenBank/DDBJ databases">
        <authorList>
            <consortium name="Pathogen Informatics"/>
        </authorList>
    </citation>
    <scope>NUCLEOTIDE SEQUENCE [LARGE SCALE GENOMIC DNA]</scope>
</reference>
<dbReference type="AlphaFoldDB" id="A0A3P6SK50"/>
<organism evidence="2 3">
    <name type="scientific">Dibothriocephalus latus</name>
    <name type="common">Fish tapeworm</name>
    <name type="synonym">Diphyllobothrium latum</name>
    <dbReference type="NCBI Taxonomy" id="60516"/>
    <lineage>
        <taxon>Eukaryota</taxon>
        <taxon>Metazoa</taxon>
        <taxon>Spiralia</taxon>
        <taxon>Lophotrochozoa</taxon>
        <taxon>Platyhelminthes</taxon>
        <taxon>Cestoda</taxon>
        <taxon>Eucestoda</taxon>
        <taxon>Diphyllobothriidea</taxon>
        <taxon>Diphyllobothriidae</taxon>
        <taxon>Dibothriocephalus</taxon>
    </lineage>
</organism>
<name>A0A3P6SK50_DIBLA</name>
<feature type="region of interest" description="Disordered" evidence="1">
    <location>
        <begin position="1"/>
        <end position="28"/>
    </location>
</feature>
<keyword evidence="3" id="KW-1185">Reference proteome</keyword>
<accession>A0A3P6SK50</accession>
<evidence type="ECO:0000313" key="3">
    <source>
        <dbReference type="Proteomes" id="UP000281553"/>
    </source>
</evidence>
<proteinExistence type="predicted"/>
<dbReference type="EMBL" id="UYRU01019341">
    <property type="protein sequence ID" value="VDK54421.1"/>
    <property type="molecule type" value="Genomic_DNA"/>
</dbReference>
<gene>
    <name evidence="2" type="ORF">DILT_LOCUS2024</name>
</gene>